<keyword evidence="4 6" id="KW-1133">Transmembrane helix</keyword>
<accession>A0A4S8IIJ3</accession>
<comment type="subcellular location">
    <subcellularLocation>
        <location evidence="1">Membrane</location>
        <topology evidence="1">Multi-pass membrane protein</topology>
    </subcellularLocation>
</comment>
<protein>
    <submittedName>
        <fullName evidence="7">Uncharacterized protein</fullName>
    </submittedName>
</protein>
<proteinExistence type="inferred from homology"/>
<organism evidence="7 8">
    <name type="scientific">Musa balbisiana</name>
    <name type="common">Banana</name>
    <dbReference type="NCBI Taxonomy" id="52838"/>
    <lineage>
        <taxon>Eukaryota</taxon>
        <taxon>Viridiplantae</taxon>
        <taxon>Streptophyta</taxon>
        <taxon>Embryophyta</taxon>
        <taxon>Tracheophyta</taxon>
        <taxon>Spermatophyta</taxon>
        <taxon>Magnoliopsida</taxon>
        <taxon>Liliopsida</taxon>
        <taxon>Zingiberales</taxon>
        <taxon>Musaceae</taxon>
        <taxon>Musa</taxon>
    </lineage>
</organism>
<dbReference type="InterPro" id="IPR036259">
    <property type="entry name" value="MFS_trans_sf"/>
</dbReference>
<comment type="similarity">
    <text evidence="2">Belongs to the major facilitator superfamily. Proton-dependent oligopeptide transporter (POT/PTR) (TC 2.A.17) family.</text>
</comment>
<evidence type="ECO:0000313" key="7">
    <source>
        <dbReference type="EMBL" id="THU47212.1"/>
    </source>
</evidence>
<evidence type="ECO:0000256" key="2">
    <source>
        <dbReference type="ARBA" id="ARBA00005982"/>
    </source>
</evidence>
<dbReference type="GO" id="GO:0022857">
    <property type="term" value="F:transmembrane transporter activity"/>
    <property type="evidence" value="ECO:0007669"/>
    <property type="project" value="InterPro"/>
</dbReference>
<dbReference type="InterPro" id="IPR000109">
    <property type="entry name" value="POT_fam"/>
</dbReference>
<sequence>MIFFFNRFYFCISLGSQFAATVLVYVRDNVSPGWGYGISDATMVVLLLGTRRYRYRRPQGIPLTVMWRVFLWAWEKRRLPHPADASELTEYTPA</sequence>
<keyword evidence="3 6" id="KW-0812">Transmembrane</keyword>
<dbReference type="GO" id="GO:0016020">
    <property type="term" value="C:membrane"/>
    <property type="evidence" value="ECO:0007669"/>
    <property type="project" value="UniProtKB-SubCell"/>
</dbReference>
<gene>
    <name evidence="7" type="ORF">C4D60_Mb09t13140</name>
</gene>
<dbReference type="PANTHER" id="PTHR11654">
    <property type="entry name" value="OLIGOPEPTIDE TRANSPORTER-RELATED"/>
    <property type="match status" value="1"/>
</dbReference>
<dbReference type="Gene3D" id="1.20.1250.20">
    <property type="entry name" value="MFS general substrate transporter like domains"/>
    <property type="match status" value="1"/>
</dbReference>
<dbReference type="AlphaFoldDB" id="A0A4S8IIJ3"/>
<keyword evidence="8" id="KW-1185">Reference proteome</keyword>
<evidence type="ECO:0000256" key="1">
    <source>
        <dbReference type="ARBA" id="ARBA00004141"/>
    </source>
</evidence>
<dbReference type="EMBL" id="PYDT01000010">
    <property type="protein sequence ID" value="THU47212.1"/>
    <property type="molecule type" value="Genomic_DNA"/>
</dbReference>
<evidence type="ECO:0000256" key="3">
    <source>
        <dbReference type="ARBA" id="ARBA00022692"/>
    </source>
</evidence>
<name>A0A4S8IIJ3_MUSBA</name>
<feature type="transmembrane region" description="Helical" evidence="6">
    <location>
        <begin position="7"/>
        <end position="27"/>
    </location>
</feature>
<evidence type="ECO:0000256" key="4">
    <source>
        <dbReference type="ARBA" id="ARBA00022989"/>
    </source>
</evidence>
<dbReference type="Pfam" id="PF00854">
    <property type="entry name" value="PTR2"/>
    <property type="match status" value="1"/>
</dbReference>
<evidence type="ECO:0000256" key="5">
    <source>
        <dbReference type="ARBA" id="ARBA00023136"/>
    </source>
</evidence>
<comment type="caution">
    <text evidence="7">The sequence shown here is derived from an EMBL/GenBank/DDBJ whole genome shotgun (WGS) entry which is preliminary data.</text>
</comment>
<evidence type="ECO:0000313" key="8">
    <source>
        <dbReference type="Proteomes" id="UP000317650"/>
    </source>
</evidence>
<dbReference type="Proteomes" id="UP000317650">
    <property type="component" value="Chromosome 9"/>
</dbReference>
<feature type="transmembrane region" description="Helical" evidence="6">
    <location>
        <begin position="33"/>
        <end position="50"/>
    </location>
</feature>
<reference evidence="7 8" key="1">
    <citation type="journal article" date="2019" name="Nat. Plants">
        <title>Genome sequencing of Musa balbisiana reveals subgenome evolution and function divergence in polyploid bananas.</title>
        <authorList>
            <person name="Yao X."/>
        </authorList>
    </citation>
    <scope>NUCLEOTIDE SEQUENCE [LARGE SCALE GENOMIC DNA]</scope>
    <source>
        <strain evidence="8">cv. DH-PKW</strain>
        <tissue evidence="7">Leaves</tissue>
    </source>
</reference>
<keyword evidence="5 6" id="KW-0472">Membrane</keyword>
<evidence type="ECO:0000256" key="6">
    <source>
        <dbReference type="SAM" id="Phobius"/>
    </source>
</evidence>